<reference evidence="2 3" key="1">
    <citation type="journal article" date="2014" name="Am. J. Bot.">
        <title>Genome assembly and annotation for red clover (Trifolium pratense; Fabaceae).</title>
        <authorList>
            <person name="Istvanek J."/>
            <person name="Jaros M."/>
            <person name="Krenek A."/>
            <person name="Repkova J."/>
        </authorList>
    </citation>
    <scope>NUCLEOTIDE SEQUENCE [LARGE SCALE GENOMIC DNA]</scope>
    <source>
        <strain evidence="3">cv. Tatra</strain>
        <tissue evidence="2">Young leaves</tissue>
    </source>
</reference>
<feature type="compositionally biased region" description="Acidic residues" evidence="1">
    <location>
        <begin position="427"/>
        <end position="440"/>
    </location>
</feature>
<dbReference type="Proteomes" id="UP000236291">
    <property type="component" value="Unassembled WGS sequence"/>
</dbReference>
<feature type="region of interest" description="Disordered" evidence="1">
    <location>
        <begin position="238"/>
        <end position="294"/>
    </location>
</feature>
<dbReference type="EMBL" id="ASHM01003670">
    <property type="protein sequence ID" value="PNY10224.1"/>
    <property type="molecule type" value="Genomic_DNA"/>
</dbReference>
<feature type="non-terminal residue" evidence="2">
    <location>
        <position position="451"/>
    </location>
</feature>
<protein>
    <submittedName>
        <fullName evidence="2">Uncharacterized protein</fullName>
    </submittedName>
</protein>
<evidence type="ECO:0000313" key="3">
    <source>
        <dbReference type="Proteomes" id="UP000236291"/>
    </source>
</evidence>
<proteinExistence type="predicted"/>
<organism evidence="2 3">
    <name type="scientific">Trifolium pratense</name>
    <name type="common">Red clover</name>
    <dbReference type="NCBI Taxonomy" id="57577"/>
    <lineage>
        <taxon>Eukaryota</taxon>
        <taxon>Viridiplantae</taxon>
        <taxon>Streptophyta</taxon>
        <taxon>Embryophyta</taxon>
        <taxon>Tracheophyta</taxon>
        <taxon>Spermatophyta</taxon>
        <taxon>Magnoliopsida</taxon>
        <taxon>eudicotyledons</taxon>
        <taxon>Gunneridae</taxon>
        <taxon>Pentapetalae</taxon>
        <taxon>rosids</taxon>
        <taxon>fabids</taxon>
        <taxon>Fabales</taxon>
        <taxon>Fabaceae</taxon>
        <taxon>Papilionoideae</taxon>
        <taxon>50 kb inversion clade</taxon>
        <taxon>NPAAA clade</taxon>
        <taxon>Hologalegina</taxon>
        <taxon>IRL clade</taxon>
        <taxon>Trifolieae</taxon>
        <taxon>Trifolium</taxon>
    </lineage>
</organism>
<feature type="region of interest" description="Disordered" evidence="1">
    <location>
        <begin position="383"/>
        <end position="451"/>
    </location>
</feature>
<feature type="compositionally biased region" description="Low complexity" evidence="1">
    <location>
        <begin position="238"/>
        <end position="258"/>
    </location>
</feature>
<sequence>MYTYTSPSLHPILHFRTVDAETAGVEALLANEIPGPKEAVDADEVGAVLPTPKLNVDPPLTDGEPDTLYTTGAAVDENPPLAGAEDAAFAPKAGTDAETIAAPVAVVEAVVVVTVEVENKGSEDVENDKPAGFEAAGVPETAEAVNPDELDDVVAVIVLAGAECFPKGGNDVVVVEVEEAFVENVFENKEFVVVVAEDDDEIMDEPVNDENDAVPAEVEDPPNGVVVEEDIPPNDVVAAEPVPPNGVVEVVDGNPNDGAEAADAGAPNTEEGAEADDGAPNRVDEAEEAPPPNSVVEAGAEADAAPPNIDVEVGVEADDVPPKSVEAGAAPPNIDVEVGVEADAAPPNIDVEAGVEADGVPPPKRFVAGVEADCVPPKRFVAGVEGVPPNGEPVVVEPKIDGAEATGAEEPVEEPKIDGAEATGAGEAEDEPNMEEDAVKEEDAKLKGEAV</sequence>
<comment type="caution">
    <text evidence="2">The sequence shown here is derived from an EMBL/GenBank/DDBJ whole genome shotgun (WGS) entry which is preliminary data.</text>
</comment>
<feature type="compositionally biased region" description="Basic and acidic residues" evidence="1">
    <location>
        <begin position="441"/>
        <end position="451"/>
    </location>
</feature>
<reference evidence="2 3" key="2">
    <citation type="journal article" date="2017" name="Front. Plant Sci.">
        <title>Gene Classification and Mining of Molecular Markers Useful in Red Clover (Trifolium pratense) Breeding.</title>
        <authorList>
            <person name="Istvanek J."/>
            <person name="Dluhosova J."/>
            <person name="Dluhos P."/>
            <person name="Patkova L."/>
            <person name="Nedelnik J."/>
            <person name="Repkova J."/>
        </authorList>
    </citation>
    <scope>NUCLEOTIDE SEQUENCE [LARGE SCALE GENOMIC DNA]</scope>
    <source>
        <strain evidence="3">cv. Tatra</strain>
        <tissue evidence="2">Young leaves</tissue>
    </source>
</reference>
<feature type="compositionally biased region" description="Low complexity" evidence="1">
    <location>
        <begin position="383"/>
        <end position="397"/>
    </location>
</feature>
<evidence type="ECO:0000256" key="1">
    <source>
        <dbReference type="SAM" id="MobiDB-lite"/>
    </source>
</evidence>
<dbReference type="AlphaFoldDB" id="A0A2K3P4K8"/>
<name>A0A2K3P4K8_TRIPR</name>
<accession>A0A2K3P4K8</accession>
<evidence type="ECO:0000313" key="2">
    <source>
        <dbReference type="EMBL" id="PNY10224.1"/>
    </source>
</evidence>
<gene>
    <name evidence="2" type="ORF">L195_g006794</name>
</gene>